<evidence type="ECO:0000256" key="1">
    <source>
        <dbReference type="ARBA" id="ARBA00001974"/>
    </source>
</evidence>
<dbReference type="PANTHER" id="PTHR47470">
    <property type="entry name" value="CHOLESTEROL OXIDASE"/>
    <property type="match status" value="1"/>
</dbReference>
<keyword evidence="3" id="KW-0274">FAD</keyword>
<evidence type="ECO:0000256" key="3">
    <source>
        <dbReference type="ARBA" id="ARBA00022827"/>
    </source>
</evidence>
<keyword evidence="4" id="KW-0560">Oxidoreductase</keyword>
<dbReference type="GeneID" id="63816181"/>
<comment type="cofactor">
    <cofactor evidence="1">
        <name>FAD</name>
        <dbReference type="ChEBI" id="CHEBI:57692"/>
    </cofactor>
</comment>
<feature type="transmembrane region" description="Helical" evidence="5">
    <location>
        <begin position="806"/>
        <end position="828"/>
    </location>
</feature>
<evidence type="ECO:0000256" key="2">
    <source>
        <dbReference type="ARBA" id="ARBA00022630"/>
    </source>
</evidence>
<dbReference type="InterPro" id="IPR052542">
    <property type="entry name" value="Cholesterol_Oxidase"/>
</dbReference>
<dbReference type="GO" id="GO:0050660">
    <property type="term" value="F:flavin adenine dinucleotide binding"/>
    <property type="evidence" value="ECO:0007669"/>
    <property type="project" value="InterPro"/>
</dbReference>
<dbReference type="VEuPathDB" id="FungiDB:P175DRAFT_0523197"/>
<dbReference type="AlphaFoldDB" id="A0A2T5M0E7"/>
<dbReference type="PANTHER" id="PTHR47470:SF1">
    <property type="entry name" value="FAD-DEPENDENT OXIDOREDUCTASE 2 FAD BINDING DOMAIN-CONTAINING PROTEIN"/>
    <property type="match status" value="1"/>
</dbReference>
<protein>
    <recommendedName>
        <fullName evidence="6">Glucose-methanol-choline oxidoreductase N-terminal domain-containing protein</fullName>
    </recommendedName>
</protein>
<organism evidence="7 8">
    <name type="scientific">Aspergillus ochraceoroseus IBT 24754</name>
    <dbReference type="NCBI Taxonomy" id="1392256"/>
    <lineage>
        <taxon>Eukaryota</taxon>
        <taxon>Fungi</taxon>
        <taxon>Dikarya</taxon>
        <taxon>Ascomycota</taxon>
        <taxon>Pezizomycotina</taxon>
        <taxon>Eurotiomycetes</taxon>
        <taxon>Eurotiomycetidae</taxon>
        <taxon>Eurotiales</taxon>
        <taxon>Aspergillaceae</taxon>
        <taxon>Aspergillus</taxon>
        <taxon>Aspergillus subgen. Nidulantes</taxon>
    </lineage>
</organism>
<evidence type="ECO:0000259" key="6">
    <source>
        <dbReference type="Pfam" id="PF00732"/>
    </source>
</evidence>
<name>A0A2T5M0E7_9EURO</name>
<reference evidence="7 8" key="1">
    <citation type="journal article" date="2018" name="Proc. Natl. Acad. Sci. U.S.A.">
        <title>Linking secondary metabolites to gene clusters through genome sequencing of six diverse Aspergillus species.</title>
        <authorList>
            <person name="Kaerboelling I."/>
            <person name="Vesth T.C."/>
            <person name="Frisvad J.C."/>
            <person name="Nybo J.L."/>
            <person name="Theobald S."/>
            <person name="Kuo A."/>
            <person name="Bowyer P."/>
            <person name="Matsuda Y."/>
            <person name="Mondo S."/>
            <person name="Lyhne E.K."/>
            <person name="Kogle M.E."/>
            <person name="Clum A."/>
            <person name="Lipzen A."/>
            <person name="Salamov A."/>
            <person name="Ngan C.Y."/>
            <person name="Daum C."/>
            <person name="Chiniquy J."/>
            <person name="Barry K."/>
            <person name="LaButti K."/>
            <person name="Haridas S."/>
            <person name="Simmons B.A."/>
            <person name="Magnuson J.K."/>
            <person name="Mortensen U.H."/>
            <person name="Larsen T.O."/>
            <person name="Grigoriev I.V."/>
            <person name="Baker S.E."/>
            <person name="Andersen M.R."/>
        </authorList>
    </citation>
    <scope>NUCLEOTIDE SEQUENCE [LARGE SCALE GENOMIC DNA]</scope>
    <source>
        <strain evidence="7 8">IBT 24754</strain>
    </source>
</reference>
<dbReference type="EMBL" id="MSFN02000003">
    <property type="protein sequence ID" value="PTU22011.1"/>
    <property type="molecule type" value="Genomic_DNA"/>
</dbReference>
<proteinExistence type="predicted"/>
<dbReference type="OrthoDB" id="9974421at2759"/>
<evidence type="ECO:0000313" key="7">
    <source>
        <dbReference type="EMBL" id="PTU22011.1"/>
    </source>
</evidence>
<dbReference type="RefSeq" id="XP_040753403.1">
    <property type="nucleotide sequence ID" value="XM_040899299.1"/>
</dbReference>
<comment type="caution">
    <text evidence="7">The sequence shown here is derived from an EMBL/GenBank/DDBJ whole genome shotgun (WGS) entry which is preliminary data.</text>
</comment>
<evidence type="ECO:0000256" key="4">
    <source>
        <dbReference type="ARBA" id="ARBA00023002"/>
    </source>
</evidence>
<keyword evidence="5" id="KW-0472">Membrane</keyword>
<evidence type="ECO:0000256" key="5">
    <source>
        <dbReference type="SAM" id="Phobius"/>
    </source>
</evidence>
<keyword evidence="2" id="KW-0285">Flavoprotein</keyword>
<evidence type="ECO:0000313" key="8">
    <source>
        <dbReference type="Proteomes" id="UP000244073"/>
    </source>
</evidence>
<keyword evidence="5" id="KW-1133">Transmembrane helix</keyword>
<dbReference type="Gene3D" id="3.50.50.60">
    <property type="entry name" value="FAD/NAD(P)-binding domain"/>
    <property type="match status" value="3"/>
</dbReference>
<dbReference type="SUPFAM" id="SSF51905">
    <property type="entry name" value="FAD/NAD(P)-binding domain"/>
    <property type="match status" value="1"/>
</dbReference>
<keyword evidence="5" id="KW-0812">Transmembrane</keyword>
<dbReference type="Gene3D" id="3.40.50.1820">
    <property type="entry name" value="alpha/beta hydrolase"/>
    <property type="match status" value="1"/>
</dbReference>
<dbReference type="InterPro" id="IPR036188">
    <property type="entry name" value="FAD/NAD-bd_sf"/>
</dbReference>
<feature type="domain" description="Glucose-methanol-choline oxidoreductase N-terminal" evidence="6">
    <location>
        <begin position="113"/>
        <end position="317"/>
    </location>
</feature>
<accession>A0A2T5M0E7</accession>
<dbReference type="GO" id="GO:0016614">
    <property type="term" value="F:oxidoreductase activity, acting on CH-OH group of donors"/>
    <property type="evidence" value="ECO:0007669"/>
    <property type="project" value="InterPro"/>
</dbReference>
<dbReference type="SUPFAM" id="SSF53474">
    <property type="entry name" value="alpha/beta-Hydrolases"/>
    <property type="match status" value="1"/>
</dbReference>
<dbReference type="InterPro" id="IPR029058">
    <property type="entry name" value="AB_hydrolase_fold"/>
</dbReference>
<dbReference type="Pfam" id="PF00732">
    <property type="entry name" value="GMC_oxred_N"/>
    <property type="match status" value="1"/>
</dbReference>
<sequence>MTKHHEESRVDDYPQLSLPFRCMQPEYDVVVVGSGYGAGVAASRMARAGKRVAVLELGWEIRPGSFPQTLKECLRELNVTGSSRRNRGLRRWPLSGSPTNLFQLTLGEGQHAFTAHGLGGGSLINGGVFLEATENVLQMSSWPEEIRRDPTTLAEYYTRAAKILQPSTYPDNRPQPKKLLHLQEQSKWLGEAETFYRVPLTTFFHGTRNSTGVKMNANTGSGHECTGLNDGSKNSVAVTYLADAWNWGAEIFCGCEVRDVEEAPDGKGYFIYFSWHGKGRDVFQEEFHSQLFWVKANEYCFLGAGALGTTEILLRSARKGLSLSSLVGRSMSGNGNSLVFGYNGNDDIHGIAGDNTRSSNIPGPTITGIIDNREKGLDKDPLDGYVIEDGCIPEPFAPVVQTMLSFQVLRNEGISVIWHPQRQIRKTLAALKSLVMGPYAAGGAIQRTSTYLIMSHDSNEITASIKRDQINIEGPTEGYREKLKKILSSTKHVLIDMIDRCQEEVTVHILGGANMSRDGTGREGVTNHLGQVYTGHGSETYRGLFCCDASTIPTSLGAYKLQDVIHKLLIIPGINPLATITALAERSLSLIAERDHLLPDLNTGNGNLHFASSPRVSLKSLERPLATGRHDSYISVGWQFTEVLEGYFTDKTKEVGLTMSEIKAQGVSSEMRMVLTVEVYRGQGPRYRGICTGTVSCLTLSKATMNVMEGTIDFFLSTEDCAESTTLIYTLPVRSVEGTEYTLKGSKRIDSRTSFSFRRMWKATSTVTVVASQRDGTYAGMGALQIPILAFQLQMRTFRPTAVLDLASILSLLMFLTFFTLQISMFFFHPFIPSLLFRSPRVNPTYPSRRFASAVRELKAADGVGSLLQMYEAQPGLEQEEESISRPPVLFLPGITGVGPQFSIFDLPFQQCNMVDYFSARGYRCYVLTPRWSSDEHVAMECTVFDSRLDIAAAVEYISTQETQKPYVIAHCQGSVALGMALLSGTVAPAQLLGMTGNSVFMNQVFGYWNSVKAYSPRLIRLYEFLDGPYFPIAFHGKKGLFQLCLDFILRLYPVSYPRDLCTSAACRRTSFAFGLLWNHENLDRSTHDNIDKFFTGCPTKILDHIVRMGSRGRCLDSELRPLLTPDNIQRLKGLPILLMSGTDNEVFDPDSTLRDYELLRRQFGESLYRRFLVRGYGHLDPVVGKSAADDVYWRVFDHLKWCEEHLKSTENAIGME</sequence>
<gene>
    <name evidence="7" type="ORF">P175DRAFT_0523197</name>
</gene>
<dbReference type="Proteomes" id="UP000244073">
    <property type="component" value="Unassembled WGS sequence"/>
</dbReference>
<dbReference type="InterPro" id="IPR000172">
    <property type="entry name" value="GMC_OxRdtase_N"/>
</dbReference>